<dbReference type="InterPro" id="IPR002293">
    <property type="entry name" value="AA/rel_permease1"/>
</dbReference>
<proteinExistence type="predicted"/>
<keyword evidence="3 6" id="KW-0812">Transmembrane</keyword>
<dbReference type="PIRSF" id="PIRSF006060">
    <property type="entry name" value="AA_transporter"/>
    <property type="match status" value="1"/>
</dbReference>
<protein>
    <submittedName>
        <fullName evidence="7">Amino acid/polyamine/organocation transporter, APC superfamily</fullName>
    </submittedName>
</protein>
<evidence type="ECO:0000256" key="3">
    <source>
        <dbReference type="ARBA" id="ARBA00022692"/>
    </source>
</evidence>
<evidence type="ECO:0000256" key="1">
    <source>
        <dbReference type="ARBA" id="ARBA00004141"/>
    </source>
</evidence>
<evidence type="ECO:0000256" key="4">
    <source>
        <dbReference type="ARBA" id="ARBA00022989"/>
    </source>
</evidence>
<keyword evidence="8" id="KW-1185">Reference proteome</keyword>
<keyword evidence="4 6" id="KW-1133">Transmembrane helix</keyword>
<dbReference type="Proteomes" id="UP000317484">
    <property type="component" value="Unassembled WGS sequence"/>
</dbReference>
<name>A0A521CQU7_9ACTN</name>
<feature type="transmembrane region" description="Helical" evidence="6">
    <location>
        <begin position="321"/>
        <end position="347"/>
    </location>
</feature>
<keyword evidence="2" id="KW-0813">Transport</keyword>
<feature type="transmembrane region" description="Helical" evidence="6">
    <location>
        <begin position="105"/>
        <end position="133"/>
    </location>
</feature>
<feature type="transmembrane region" description="Helical" evidence="6">
    <location>
        <begin position="280"/>
        <end position="301"/>
    </location>
</feature>
<evidence type="ECO:0000256" key="5">
    <source>
        <dbReference type="ARBA" id="ARBA00023136"/>
    </source>
</evidence>
<feature type="transmembrane region" description="Helical" evidence="6">
    <location>
        <begin position="31"/>
        <end position="50"/>
    </location>
</feature>
<dbReference type="GO" id="GO:0016020">
    <property type="term" value="C:membrane"/>
    <property type="evidence" value="ECO:0007669"/>
    <property type="project" value="UniProtKB-SubCell"/>
</dbReference>
<evidence type="ECO:0000256" key="6">
    <source>
        <dbReference type="SAM" id="Phobius"/>
    </source>
</evidence>
<evidence type="ECO:0000313" key="7">
    <source>
        <dbReference type="EMBL" id="SMO61827.1"/>
    </source>
</evidence>
<dbReference type="GO" id="GO:0015171">
    <property type="term" value="F:amino acid transmembrane transporter activity"/>
    <property type="evidence" value="ECO:0007669"/>
    <property type="project" value="TreeGrafter"/>
</dbReference>
<organism evidence="7 8">
    <name type="scientific">Geodermatophilus aquaeductus</name>
    <dbReference type="NCBI Taxonomy" id="1564161"/>
    <lineage>
        <taxon>Bacteria</taxon>
        <taxon>Bacillati</taxon>
        <taxon>Actinomycetota</taxon>
        <taxon>Actinomycetes</taxon>
        <taxon>Geodermatophilales</taxon>
        <taxon>Geodermatophilaceae</taxon>
        <taxon>Geodermatophilus</taxon>
    </lineage>
</organism>
<dbReference type="EMBL" id="FXTJ01000002">
    <property type="protein sequence ID" value="SMO61827.1"/>
    <property type="molecule type" value="Genomic_DNA"/>
</dbReference>
<dbReference type="Pfam" id="PF13520">
    <property type="entry name" value="AA_permease_2"/>
    <property type="match status" value="1"/>
</dbReference>
<dbReference type="Gene3D" id="1.20.1740.10">
    <property type="entry name" value="Amino acid/polyamine transporter I"/>
    <property type="match status" value="1"/>
</dbReference>
<reference evidence="7 8" key="1">
    <citation type="submission" date="2017-05" db="EMBL/GenBank/DDBJ databases">
        <authorList>
            <person name="Varghese N."/>
            <person name="Submissions S."/>
        </authorList>
    </citation>
    <scope>NUCLEOTIDE SEQUENCE [LARGE SCALE GENOMIC DNA]</scope>
    <source>
        <strain evidence="7 8">DSM 46834</strain>
    </source>
</reference>
<feature type="transmembrane region" description="Helical" evidence="6">
    <location>
        <begin position="401"/>
        <end position="421"/>
    </location>
</feature>
<feature type="transmembrane region" description="Helical" evidence="6">
    <location>
        <begin position="433"/>
        <end position="452"/>
    </location>
</feature>
<comment type="subcellular location">
    <subcellularLocation>
        <location evidence="1">Membrane</location>
        <topology evidence="1">Multi-pass membrane protein</topology>
    </subcellularLocation>
</comment>
<evidence type="ECO:0000256" key="2">
    <source>
        <dbReference type="ARBA" id="ARBA00022448"/>
    </source>
</evidence>
<dbReference type="PANTHER" id="PTHR43243:SF4">
    <property type="entry name" value="CATIONIC AMINO ACID TRANSPORTER 4"/>
    <property type="match status" value="1"/>
</dbReference>
<evidence type="ECO:0000313" key="8">
    <source>
        <dbReference type="Proteomes" id="UP000317484"/>
    </source>
</evidence>
<gene>
    <name evidence="7" type="ORF">SAMN06273567_102558</name>
</gene>
<accession>A0A521CQU7</accession>
<dbReference type="RefSeq" id="WP_142457770.1">
    <property type="nucleotide sequence ID" value="NZ_FXTJ01000002.1"/>
</dbReference>
<feature type="transmembrane region" description="Helical" evidence="6">
    <location>
        <begin position="240"/>
        <end position="259"/>
    </location>
</feature>
<feature type="transmembrane region" description="Helical" evidence="6">
    <location>
        <begin position="153"/>
        <end position="173"/>
    </location>
</feature>
<feature type="transmembrane region" description="Helical" evidence="6">
    <location>
        <begin position="185"/>
        <end position="205"/>
    </location>
</feature>
<feature type="transmembrane region" description="Helical" evidence="6">
    <location>
        <begin position="458"/>
        <end position="476"/>
    </location>
</feature>
<feature type="transmembrane region" description="Helical" evidence="6">
    <location>
        <begin position="62"/>
        <end position="84"/>
    </location>
</feature>
<feature type="transmembrane region" description="Helical" evidence="6">
    <location>
        <begin position="378"/>
        <end position="395"/>
    </location>
</feature>
<keyword evidence="5 6" id="KW-0472">Membrane</keyword>
<sequence length="506" mass="53249">MTASTRRVKSVEDSIRDTEEPEHRLKKNLSGLDLAVFGVGVIIGTGIFVLTGEVAKTTAGPAVAISFVIAGVVCGLAAVCYAEFASTVPVAGSAYTFSYATLGEVVAWIIGWDLVLELALGAATVSVGWSGYLNQLLGDLGIPLPTSIAGETATVNIPAIVIALLMTAVLVLGIKLSSRVTSVIVAIKVAIVLLVIVLGCFYLNADNYTPFVPPAEPAAEGEGGWHAPLIQLLGFTQGSFGWGGVIAGASIVFFAFIGFDIVATAAEETKDPRKDLPRGIIGSLVVCTLLYVAVSLVVVGMQPYSELSTEAPLAEAFSSVGLSFVSSVISVGALAGLTSVVMILMLGQSRVLFAMSRDHLLPPGMAVVHPRYGTPYKITIGTGIAVALLAGFLPLGTLAELVNIGTLFAFVLVSIAVIVLRRTRPDLHRSFRVPLVPFLPIASALACFYLMLNLPADTWVRFAVWMAIGIAIYYLYGRRHSRLSGAEGEAAAERLAADREARRTVR</sequence>
<dbReference type="PANTHER" id="PTHR43243">
    <property type="entry name" value="INNER MEMBRANE TRANSPORTER YGJI-RELATED"/>
    <property type="match status" value="1"/>
</dbReference>
<dbReference type="AlphaFoldDB" id="A0A521CQU7"/>